<feature type="domain" description="N-end aminoacyl transferase N-terminal" evidence="5">
    <location>
        <begin position="20"/>
        <end position="90"/>
    </location>
</feature>
<evidence type="ECO:0000256" key="1">
    <source>
        <dbReference type="ARBA" id="ARBA00022490"/>
    </source>
</evidence>
<dbReference type="GO" id="GO:0004057">
    <property type="term" value="F:arginyl-tRNA--protein transferase activity"/>
    <property type="evidence" value="ECO:0007669"/>
    <property type="project" value="InterPro"/>
</dbReference>
<name>A0A139BXC5_9PROT</name>
<comment type="catalytic activity">
    <reaction evidence="4">
        <text>N-terminal L-aspartyl-[protein] + L-leucyl-tRNA(Leu) = N-terminal L-leucyl-L-aspartyl-[protein] + tRNA(Leu) + H(+)</text>
        <dbReference type="Rhea" id="RHEA:50420"/>
        <dbReference type="Rhea" id="RHEA-COMP:9613"/>
        <dbReference type="Rhea" id="RHEA-COMP:9622"/>
        <dbReference type="Rhea" id="RHEA-COMP:12669"/>
        <dbReference type="Rhea" id="RHEA-COMP:12674"/>
        <dbReference type="ChEBI" id="CHEBI:15378"/>
        <dbReference type="ChEBI" id="CHEBI:64720"/>
        <dbReference type="ChEBI" id="CHEBI:78442"/>
        <dbReference type="ChEBI" id="CHEBI:78494"/>
        <dbReference type="ChEBI" id="CHEBI:133042"/>
        <dbReference type="EC" id="2.3.2.29"/>
    </reaction>
</comment>
<keyword evidence="3 4" id="KW-0012">Acyltransferase</keyword>
<evidence type="ECO:0000313" key="7">
    <source>
        <dbReference type="EMBL" id="KXS33518.1"/>
    </source>
</evidence>
<dbReference type="InterPro" id="IPR017138">
    <property type="entry name" value="Asp_Glu_LeuTrfase"/>
</dbReference>
<dbReference type="PIRSF" id="PIRSF037208">
    <property type="entry name" value="ATE_pro_prd"/>
    <property type="match status" value="1"/>
</dbReference>
<evidence type="ECO:0000313" key="8">
    <source>
        <dbReference type="Proteomes" id="UP000070578"/>
    </source>
</evidence>
<comment type="catalytic activity">
    <reaction evidence="4">
        <text>N-terminal L-glutamyl-[protein] + L-leucyl-tRNA(Leu) = N-terminal L-leucyl-L-glutamyl-[protein] + tRNA(Leu) + H(+)</text>
        <dbReference type="Rhea" id="RHEA:50412"/>
        <dbReference type="Rhea" id="RHEA-COMP:9613"/>
        <dbReference type="Rhea" id="RHEA-COMP:9622"/>
        <dbReference type="Rhea" id="RHEA-COMP:12664"/>
        <dbReference type="Rhea" id="RHEA-COMP:12668"/>
        <dbReference type="ChEBI" id="CHEBI:15378"/>
        <dbReference type="ChEBI" id="CHEBI:64721"/>
        <dbReference type="ChEBI" id="CHEBI:78442"/>
        <dbReference type="ChEBI" id="CHEBI:78494"/>
        <dbReference type="ChEBI" id="CHEBI:133041"/>
        <dbReference type="EC" id="2.3.2.29"/>
    </reaction>
</comment>
<dbReference type="NCBIfam" id="NF002341">
    <property type="entry name" value="PRK01305.1-1"/>
    <property type="match status" value="1"/>
</dbReference>
<dbReference type="NCBIfam" id="NF002346">
    <property type="entry name" value="PRK01305.2-3"/>
    <property type="match status" value="1"/>
</dbReference>
<evidence type="ECO:0000256" key="3">
    <source>
        <dbReference type="ARBA" id="ARBA00023315"/>
    </source>
</evidence>
<comment type="subcellular location">
    <subcellularLocation>
        <location evidence="4">Cytoplasm</location>
    </subcellularLocation>
</comment>
<dbReference type="Proteomes" id="UP000070578">
    <property type="component" value="Unassembled WGS sequence"/>
</dbReference>
<evidence type="ECO:0000259" key="6">
    <source>
        <dbReference type="Pfam" id="PF04377"/>
    </source>
</evidence>
<proteinExistence type="inferred from homology"/>
<evidence type="ECO:0000256" key="4">
    <source>
        <dbReference type="HAMAP-Rule" id="MF_00689"/>
    </source>
</evidence>
<dbReference type="GO" id="GO:0005737">
    <property type="term" value="C:cytoplasm"/>
    <property type="evidence" value="ECO:0007669"/>
    <property type="project" value="UniProtKB-SubCell"/>
</dbReference>
<organism evidence="7 8">
    <name type="scientific">Candidatus Gallionella acididurans</name>
    <dbReference type="NCBI Taxonomy" id="1796491"/>
    <lineage>
        <taxon>Bacteria</taxon>
        <taxon>Pseudomonadati</taxon>
        <taxon>Pseudomonadota</taxon>
        <taxon>Betaproteobacteria</taxon>
        <taxon>Nitrosomonadales</taxon>
        <taxon>Gallionellaceae</taxon>
        <taxon>Gallionella</taxon>
    </lineage>
</organism>
<sequence>MSLLNDLPHTALHFYLTAPYQCSYLAGLQARSQVASPALLIDTRVYSDLVHHGFRRSGTYTYRPHCDNCRACVPLRVLAKQFSASRSQRRAWKQHCHLEASPHPLQDKPEYYELYQRYQRARHKDGGMDNDDHESYQNFLLQSHVDSMLVEFREPFDHATSTGPGQAANGQGVLRMVSVIDLLSDGLSSVYTFYDPDLPRASLGVYNVLWQIELCRKLDLDFVYLGYWIKDSRKMAYKTEYQPAQGLLDGIWRTLGPGEN</sequence>
<dbReference type="EC" id="2.3.2.29" evidence="4"/>
<gene>
    <name evidence="4" type="primary">bpt</name>
    <name evidence="7" type="ORF">AWT59_0399</name>
</gene>
<dbReference type="GO" id="GO:0071596">
    <property type="term" value="P:ubiquitin-dependent protein catabolic process via the N-end rule pathway"/>
    <property type="evidence" value="ECO:0007669"/>
    <property type="project" value="InterPro"/>
</dbReference>
<dbReference type="InterPro" id="IPR007472">
    <property type="entry name" value="N-end_Aminoacyl_Trfase_C"/>
</dbReference>
<protein>
    <recommendedName>
        <fullName evidence="4">Aspartate/glutamate leucyltransferase</fullName>
        <ecNumber evidence="4">2.3.2.29</ecNumber>
    </recommendedName>
</protein>
<dbReference type="InterPro" id="IPR030700">
    <property type="entry name" value="N-end_Aminoacyl_Trfase"/>
</dbReference>
<evidence type="ECO:0000259" key="5">
    <source>
        <dbReference type="Pfam" id="PF04376"/>
    </source>
</evidence>
<comment type="function">
    <text evidence="4">Functions in the N-end rule pathway of protein degradation where it conjugates Leu from its aminoacyl-tRNA to the N-termini of proteins containing an N-terminal aspartate or glutamate.</text>
</comment>
<dbReference type="Pfam" id="PF04376">
    <property type="entry name" value="ATE_N"/>
    <property type="match status" value="1"/>
</dbReference>
<keyword evidence="1 4" id="KW-0963">Cytoplasm</keyword>
<evidence type="ECO:0000256" key="2">
    <source>
        <dbReference type="ARBA" id="ARBA00022679"/>
    </source>
</evidence>
<keyword evidence="2 4" id="KW-0808">Transferase</keyword>
<dbReference type="AlphaFoldDB" id="A0A139BXC5"/>
<dbReference type="InterPro" id="IPR007471">
    <property type="entry name" value="N-end_Aminoacyl_Trfase_N"/>
</dbReference>
<dbReference type="PANTHER" id="PTHR21367">
    <property type="entry name" value="ARGININE-TRNA-PROTEIN TRANSFERASE 1"/>
    <property type="match status" value="1"/>
</dbReference>
<dbReference type="HAMAP" id="MF_00689">
    <property type="entry name" value="Bpt"/>
    <property type="match status" value="1"/>
</dbReference>
<dbReference type="GO" id="GO:0008914">
    <property type="term" value="F:leucyl-tRNA--protein transferase activity"/>
    <property type="evidence" value="ECO:0007669"/>
    <property type="project" value="UniProtKB-UniRule"/>
</dbReference>
<dbReference type="PANTHER" id="PTHR21367:SF1">
    <property type="entry name" value="ARGINYL-TRNA--PROTEIN TRANSFERASE 1"/>
    <property type="match status" value="1"/>
</dbReference>
<feature type="domain" description="N-end rule aminoacyl transferase C-terminal" evidence="6">
    <location>
        <begin position="110"/>
        <end position="246"/>
    </location>
</feature>
<dbReference type="PATRIC" id="fig|1796491.3.peg.433"/>
<comment type="similarity">
    <text evidence="4">Belongs to the R-transferase family. Bpt subfamily.</text>
</comment>
<dbReference type="InterPro" id="IPR016181">
    <property type="entry name" value="Acyl_CoA_acyltransferase"/>
</dbReference>
<dbReference type="NCBIfam" id="NF002342">
    <property type="entry name" value="PRK01305.1-3"/>
    <property type="match status" value="1"/>
</dbReference>
<comment type="caution">
    <text evidence="7">The sequence shown here is derived from an EMBL/GenBank/DDBJ whole genome shotgun (WGS) entry which is preliminary data.</text>
</comment>
<accession>A0A139BXC5</accession>
<dbReference type="SUPFAM" id="SSF55729">
    <property type="entry name" value="Acyl-CoA N-acyltransferases (Nat)"/>
    <property type="match status" value="1"/>
</dbReference>
<reference evidence="7 8" key="2">
    <citation type="submission" date="2016-03" db="EMBL/GenBank/DDBJ databases">
        <title>New uncultured bacterium of the family Gallionellaceae from acid mine drainage: description and reconstruction of genome based on metagenomic analysis of microbial community.</title>
        <authorList>
            <person name="Kadnikov V."/>
            <person name="Ivasenko D."/>
            <person name="Beletsky A."/>
            <person name="Mardanov A."/>
            <person name="Danilova E."/>
            <person name="Pimenov N."/>
            <person name="Karnachuk O."/>
            <person name="Ravin N."/>
        </authorList>
    </citation>
    <scope>NUCLEOTIDE SEQUENCE [LARGE SCALE GENOMIC DNA]</scope>
    <source>
        <strain evidence="7">ShG14-8</strain>
    </source>
</reference>
<reference evidence="7 8" key="1">
    <citation type="submission" date="2016-02" db="EMBL/GenBank/DDBJ databases">
        <authorList>
            <person name="Wen L."/>
            <person name="He K."/>
            <person name="Yang H."/>
        </authorList>
    </citation>
    <scope>NUCLEOTIDE SEQUENCE [LARGE SCALE GENOMIC DNA]</scope>
    <source>
        <strain evidence="7">ShG14-8</strain>
    </source>
</reference>
<dbReference type="EMBL" id="LSLI01000005">
    <property type="protein sequence ID" value="KXS33518.1"/>
    <property type="molecule type" value="Genomic_DNA"/>
</dbReference>
<dbReference type="Pfam" id="PF04377">
    <property type="entry name" value="ATE_C"/>
    <property type="match status" value="1"/>
</dbReference>